<dbReference type="OrthoDB" id="4207594at2759"/>
<organism evidence="9 11">
    <name type="scientific">Bursaphelenchus xylophilus</name>
    <name type="common">Pinewood nematode worm</name>
    <name type="synonym">Aphelenchoides xylophilus</name>
    <dbReference type="NCBI Taxonomy" id="6326"/>
    <lineage>
        <taxon>Eukaryota</taxon>
        <taxon>Metazoa</taxon>
        <taxon>Ecdysozoa</taxon>
        <taxon>Nematoda</taxon>
        <taxon>Chromadorea</taxon>
        <taxon>Rhabditida</taxon>
        <taxon>Tylenchina</taxon>
        <taxon>Tylenchomorpha</taxon>
        <taxon>Aphelenchoidea</taxon>
        <taxon>Aphelenchoididae</taxon>
        <taxon>Bursaphelenchus</taxon>
    </lineage>
</organism>
<dbReference type="SMR" id="A0A1I7S986"/>
<keyword evidence="3" id="KW-0677">Repeat</keyword>
<dbReference type="PANTHER" id="PTHR48032">
    <property type="entry name" value="RNA-BINDING PROTEIN MUSASHI HOMOLOG RBP6"/>
    <property type="match status" value="1"/>
</dbReference>
<reference evidence="11" key="1">
    <citation type="submission" date="2016-11" db="UniProtKB">
        <authorList>
            <consortium name="WormBaseParasite"/>
        </authorList>
    </citation>
    <scope>IDENTIFICATION</scope>
</reference>
<sequence>MVAQNGQKEPEKSLKTPSLRSNIMKELPKNLPIQSQLHMIYRMDPASPNSPKIFGRNVVDWAQILESQKDGTLSEYMSQNAHSSPAAMSSSSSMVPQLIKRPPKFPNLTNLQESPTFEQIHQLYETDMEKYEKSIHPDEGKIFVGGLSWDTTDQSLRNYFRQFGELTECQIMRDKNTGATRGFGFVTFLNPKDSKKVFAKGEHILDRKKIDPQPAIKEISPARSSRNIKRKVFVGGLSRSATLEDLKNYFSQFGKVEDAVLKYDYNKHRHRGFGFVTFQSEEEAQAVVERRHHIICGKKTECKEAQLKAELDKSVTSPQAVLNMLNAYNLTTDEFSQLAQRFASMKAAPADFQPNCSRFPPPSTPLTHNDVMRTLVRPPYLQPPPSQPISIQNTFPNFFQTETPPNLLLQLPYMRQ</sequence>
<accession>A0A1I7S986</accession>
<dbReference type="InterPro" id="IPR012677">
    <property type="entry name" value="Nucleotide-bd_a/b_plait_sf"/>
</dbReference>
<gene>
    <name evidence="8" type="ORF">BXYJ_LOCUS4854</name>
</gene>
<dbReference type="CDD" id="cd12325">
    <property type="entry name" value="RRM1_hnRNPA_hnRNPD_like"/>
    <property type="match status" value="1"/>
</dbReference>
<dbReference type="GO" id="GO:0005737">
    <property type="term" value="C:cytoplasm"/>
    <property type="evidence" value="ECO:0007669"/>
    <property type="project" value="UniProtKB-SubCell"/>
</dbReference>
<keyword evidence="10" id="KW-1185">Reference proteome</keyword>
<dbReference type="SUPFAM" id="SSF54928">
    <property type="entry name" value="RNA-binding domain, RBD"/>
    <property type="match status" value="2"/>
</dbReference>
<dbReference type="WBParaSite" id="BXY_0958200.1">
    <property type="protein sequence ID" value="BXY_0958200.1"/>
    <property type="gene ID" value="BXY_0958200"/>
</dbReference>
<evidence type="ECO:0000256" key="5">
    <source>
        <dbReference type="PROSITE-ProRule" id="PRU00176"/>
    </source>
</evidence>
<dbReference type="AlphaFoldDB" id="A0A1I7S986"/>
<dbReference type="Proteomes" id="UP000659654">
    <property type="component" value="Unassembled WGS sequence"/>
</dbReference>
<keyword evidence="2" id="KW-0963">Cytoplasm</keyword>
<dbReference type="SMART" id="SM00360">
    <property type="entry name" value="RRM"/>
    <property type="match status" value="2"/>
</dbReference>
<feature type="region of interest" description="Disordered" evidence="6">
    <location>
        <begin position="1"/>
        <end position="21"/>
    </location>
</feature>
<dbReference type="PROSITE" id="PS50102">
    <property type="entry name" value="RRM"/>
    <property type="match status" value="2"/>
</dbReference>
<feature type="domain" description="RRM" evidence="7">
    <location>
        <begin position="230"/>
        <end position="314"/>
    </location>
</feature>
<dbReference type="InterPro" id="IPR000504">
    <property type="entry name" value="RRM_dom"/>
</dbReference>
<feature type="domain" description="RRM" evidence="7">
    <location>
        <begin position="140"/>
        <end position="217"/>
    </location>
</feature>
<evidence type="ECO:0000256" key="2">
    <source>
        <dbReference type="ARBA" id="ARBA00022490"/>
    </source>
</evidence>
<evidence type="ECO:0000256" key="1">
    <source>
        <dbReference type="ARBA" id="ARBA00004496"/>
    </source>
</evidence>
<name>A0A1I7S986_BURXY</name>
<dbReference type="EMBL" id="CAJFDI010000002">
    <property type="protein sequence ID" value="CAD5217076.1"/>
    <property type="molecule type" value="Genomic_DNA"/>
</dbReference>
<dbReference type="Pfam" id="PF00076">
    <property type="entry name" value="RRM_1"/>
    <property type="match status" value="2"/>
</dbReference>
<evidence type="ECO:0000256" key="3">
    <source>
        <dbReference type="ARBA" id="ARBA00022737"/>
    </source>
</evidence>
<dbReference type="Proteomes" id="UP000095284">
    <property type="component" value="Unplaced"/>
</dbReference>
<dbReference type="InterPro" id="IPR035979">
    <property type="entry name" value="RBD_domain_sf"/>
</dbReference>
<dbReference type="Proteomes" id="UP000582659">
    <property type="component" value="Unassembled WGS sequence"/>
</dbReference>
<evidence type="ECO:0000256" key="6">
    <source>
        <dbReference type="SAM" id="MobiDB-lite"/>
    </source>
</evidence>
<dbReference type="eggNOG" id="KOG4205">
    <property type="taxonomic scope" value="Eukaryota"/>
</dbReference>
<comment type="subcellular location">
    <subcellularLocation>
        <location evidence="1">Cytoplasm</location>
    </subcellularLocation>
</comment>
<dbReference type="PANTHER" id="PTHR48032:SF18">
    <property type="entry name" value="RRM DOMAIN-CONTAINING PROTEIN"/>
    <property type="match status" value="1"/>
</dbReference>
<evidence type="ECO:0000313" key="11">
    <source>
        <dbReference type="WBParaSite" id="BXY_0958200.1"/>
    </source>
</evidence>
<reference evidence="8" key="2">
    <citation type="submission" date="2020-09" db="EMBL/GenBank/DDBJ databases">
        <authorList>
            <person name="Kikuchi T."/>
        </authorList>
    </citation>
    <scope>NUCLEOTIDE SEQUENCE</scope>
    <source>
        <strain evidence="8">Ka4C1</strain>
    </source>
</reference>
<evidence type="ECO:0000313" key="10">
    <source>
        <dbReference type="Proteomes" id="UP000659654"/>
    </source>
</evidence>
<protein>
    <submittedName>
        <fullName evidence="8">(pine wood nematode) hypothetical protein</fullName>
    </submittedName>
</protein>
<dbReference type="GO" id="GO:0003729">
    <property type="term" value="F:mRNA binding"/>
    <property type="evidence" value="ECO:0007669"/>
    <property type="project" value="TreeGrafter"/>
</dbReference>
<evidence type="ECO:0000313" key="9">
    <source>
        <dbReference type="Proteomes" id="UP000095284"/>
    </source>
</evidence>
<dbReference type="GO" id="GO:0006417">
    <property type="term" value="P:regulation of translation"/>
    <property type="evidence" value="ECO:0007669"/>
    <property type="project" value="TreeGrafter"/>
</dbReference>
<dbReference type="EMBL" id="CAJFCV020000002">
    <property type="protein sequence ID" value="CAG9100437.1"/>
    <property type="molecule type" value="Genomic_DNA"/>
</dbReference>
<evidence type="ECO:0000313" key="8">
    <source>
        <dbReference type="EMBL" id="CAD5217076.1"/>
    </source>
</evidence>
<evidence type="ECO:0000259" key="7">
    <source>
        <dbReference type="PROSITE" id="PS50102"/>
    </source>
</evidence>
<proteinExistence type="predicted"/>
<evidence type="ECO:0000256" key="4">
    <source>
        <dbReference type="ARBA" id="ARBA00022884"/>
    </source>
</evidence>
<keyword evidence="4 5" id="KW-0694">RNA-binding</keyword>
<dbReference type="Gene3D" id="3.30.70.330">
    <property type="match status" value="2"/>
</dbReference>